<proteinExistence type="inferred from homology"/>
<evidence type="ECO:0000256" key="5">
    <source>
        <dbReference type="ARBA" id="ARBA00023136"/>
    </source>
</evidence>
<organism evidence="8 9">
    <name type="scientific">Cuscuta europaea</name>
    <name type="common">European dodder</name>
    <dbReference type="NCBI Taxonomy" id="41803"/>
    <lineage>
        <taxon>Eukaryota</taxon>
        <taxon>Viridiplantae</taxon>
        <taxon>Streptophyta</taxon>
        <taxon>Embryophyta</taxon>
        <taxon>Tracheophyta</taxon>
        <taxon>Spermatophyta</taxon>
        <taxon>Magnoliopsida</taxon>
        <taxon>eudicotyledons</taxon>
        <taxon>Gunneridae</taxon>
        <taxon>Pentapetalae</taxon>
        <taxon>asterids</taxon>
        <taxon>lamiids</taxon>
        <taxon>Solanales</taxon>
        <taxon>Convolvulaceae</taxon>
        <taxon>Cuscuteae</taxon>
        <taxon>Cuscuta</taxon>
        <taxon>Cuscuta subgen. Cuscuta</taxon>
    </lineage>
</organism>
<evidence type="ECO:0000256" key="4">
    <source>
        <dbReference type="ARBA" id="ARBA00022989"/>
    </source>
</evidence>
<name>A0A9P1EMF2_CUSEU</name>
<accession>A0A9P1EMF2</accession>
<evidence type="ECO:0000313" key="8">
    <source>
        <dbReference type="EMBL" id="CAH9117823.1"/>
    </source>
</evidence>
<evidence type="ECO:0000313" key="9">
    <source>
        <dbReference type="Proteomes" id="UP001152484"/>
    </source>
</evidence>
<reference evidence="8" key="1">
    <citation type="submission" date="2022-07" db="EMBL/GenBank/DDBJ databases">
        <authorList>
            <person name="Macas J."/>
            <person name="Novak P."/>
            <person name="Neumann P."/>
        </authorList>
    </citation>
    <scope>NUCLEOTIDE SEQUENCE</scope>
</reference>
<evidence type="ECO:0000256" key="3">
    <source>
        <dbReference type="ARBA" id="ARBA00022692"/>
    </source>
</evidence>
<dbReference type="EMBL" id="CAMAPE010000074">
    <property type="protein sequence ID" value="CAH9117823.1"/>
    <property type="molecule type" value="Genomic_DNA"/>
</dbReference>
<dbReference type="OrthoDB" id="1932397at2759"/>
<evidence type="ECO:0000256" key="1">
    <source>
        <dbReference type="ARBA" id="ARBA00004370"/>
    </source>
</evidence>
<dbReference type="PANTHER" id="PTHR31113:SF5">
    <property type="entry name" value="OS04G0405700 PROTEIN"/>
    <property type="match status" value="1"/>
</dbReference>
<dbReference type="InterPro" id="IPR007749">
    <property type="entry name" value="DUF677"/>
</dbReference>
<comment type="subcellular location">
    <subcellularLocation>
        <location evidence="1">Membrane</location>
    </subcellularLocation>
</comment>
<gene>
    <name evidence="8" type="ORF">CEURO_LOCUS21702</name>
</gene>
<keyword evidence="4 7" id="KW-1133">Transmembrane helix</keyword>
<keyword evidence="3 7" id="KW-0812">Transmembrane</keyword>
<dbReference type="Proteomes" id="UP001152484">
    <property type="component" value="Unassembled WGS sequence"/>
</dbReference>
<keyword evidence="9" id="KW-1185">Reference proteome</keyword>
<feature type="region of interest" description="Disordered" evidence="6">
    <location>
        <begin position="1"/>
        <end position="41"/>
    </location>
</feature>
<keyword evidence="5 7" id="KW-0472">Membrane</keyword>
<evidence type="ECO:0000256" key="2">
    <source>
        <dbReference type="ARBA" id="ARBA00009074"/>
    </source>
</evidence>
<feature type="transmembrane region" description="Helical" evidence="7">
    <location>
        <begin position="246"/>
        <end position="273"/>
    </location>
</feature>
<dbReference type="AlphaFoldDB" id="A0A9P1EMF2"/>
<dbReference type="GO" id="GO:0016020">
    <property type="term" value="C:membrane"/>
    <property type="evidence" value="ECO:0007669"/>
    <property type="project" value="UniProtKB-SubCell"/>
</dbReference>
<protein>
    <submittedName>
        <fullName evidence="8">Uncharacterized protein</fullName>
    </submittedName>
</protein>
<sequence>MLSCLRPSSSSITTRNTQFSQSSMDGISAANTPRSSDQATPSSVNLTLEYTLAIQTTSYCEIWSKIHYKVSSYHDDEEEEPPQVDIQEILKPSHECVKDALSHIRPNDTLSQFVINYFDHSEQTFRFCLFLAQCINRAHRLYSPLHKLIDLFSIDLESLTNSAHSNKVEPNLSQAQCEWVFDAFHEFEKLDNPFPGPDSHSFSNMHSSFTQLKQYLDVHLQKSRSKVQLIRGATKGTAICLIVTTFGVVITAVFIAAHALIALVAAPVCPLLIPSKMTKEEMVHLVQLDDAAKGLFVLHNHLETVDCLVARLHNAMEDYKRLVRFGIERGKDSYPIQEVIFQLQKKHNNFLEQLTGLEEHLCLCLAAINRARSLLLNYFHLHQHRSS</sequence>
<evidence type="ECO:0000256" key="7">
    <source>
        <dbReference type="SAM" id="Phobius"/>
    </source>
</evidence>
<comment type="similarity">
    <text evidence="2">Belongs to the UPF0496 family.</text>
</comment>
<evidence type="ECO:0000256" key="6">
    <source>
        <dbReference type="SAM" id="MobiDB-lite"/>
    </source>
</evidence>
<comment type="caution">
    <text evidence="8">The sequence shown here is derived from an EMBL/GenBank/DDBJ whole genome shotgun (WGS) entry which is preliminary data.</text>
</comment>
<dbReference type="PANTHER" id="PTHR31113">
    <property type="entry name" value="UPF0496 PROTEIN 3-RELATED"/>
    <property type="match status" value="1"/>
</dbReference>
<dbReference type="Pfam" id="PF05055">
    <property type="entry name" value="DUF677"/>
    <property type="match status" value="1"/>
</dbReference>